<dbReference type="WBParaSite" id="BXY_0392600.1">
    <property type="protein sequence ID" value="BXY_0392600.1"/>
    <property type="gene ID" value="BXY_0392600"/>
</dbReference>
<evidence type="ECO:0000313" key="6">
    <source>
        <dbReference type="WBParaSite" id="BXY_0392600.1"/>
    </source>
</evidence>
<dbReference type="AlphaFoldDB" id="A0A1I7RT72"/>
<dbReference type="Proteomes" id="UP000659654">
    <property type="component" value="Unassembled WGS sequence"/>
</dbReference>
<accession>A0A1I7RT72</accession>
<feature type="domain" description="RBP-J/Cbf11/Cbf12 DNA binding" evidence="1">
    <location>
        <begin position="10"/>
        <end position="138"/>
    </location>
</feature>
<keyword evidence="5" id="KW-1185">Reference proteome</keyword>
<evidence type="ECO:0000259" key="1">
    <source>
        <dbReference type="SMART" id="SM01267"/>
    </source>
</evidence>
<evidence type="ECO:0000313" key="5">
    <source>
        <dbReference type="Proteomes" id="UP000659654"/>
    </source>
</evidence>
<proteinExistence type="predicted"/>
<dbReference type="OrthoDB" id="10511758at2759"/>
<dbReference type="GO" id="GO:0003677">
    <property type="term" value="F:DNA binding"/>
    <property type="evidence" value="ECO:0007669"/>
    <property type="project" value="InterPro"/>
</dbReference>
<dbReference type="EMBL" id="CAJFCV020000005">
    <property type="protein sequence ID" value="CAG9122564.1"/>
    <property type="molecule type" value="Genomic_DNA"/>
</dbReference>
<name>A0A1I7RT72_BURXY</name>
<dbReference type="Proteomes" id="UP000095284">
    <property type="component" value="Unplaced"/>
</dbReference>
<evidence type="ECO:0000313" key="4">
    <source>
        <dbReference type="Proteomes" id="UP000095284"/>
    </source>
</evidence>
<reference evidence="6" key="1">
    <citation type="submission" date="2016-11" db="UniProtKB">
        <authorList>
            <consortium name="WormBaseParasite"/>
        </authorList>
    </citation>
    <scope>IDENTIFICATION</scope>
</reference>
<gene>
    <name evidence="2" type="ORF">BXYJ_LOCUS11517</name>
</gene>
<sequence length="424" mass="48450">MEDVDNKMLTLSIEHQVIIQRSYNNEKRFFSLPLAISFDGPGWELLRLAESIIEGNEKKIWVQIRTENMNFEPIWAELQAGNKIIHITGIYNHSANKETFEVIVTVGIGSRTLGEFSTIPIYTVSKPPKAVPTNKLSQWIGTDLNRRFGLILRPKTLKKADYRAFAWYFSVNDRNIPVASPTEWSAVTLERQNGDQNNCLMNDELVRIRCKDYVSPLLKVRSFNKRSNGMVMQMDKIAFELAQPIPGHLPGQVLSSSIQTDDLRSFPFSFTDGAQNDDDYFEFQIYTVDSTDYAFVPKQEKIENAPYVDRIDNGDDILGHQFTTGLTTRRLFGKRMDSAKLLYLGEVECRITRRTSKELHFEIPNHSILINGSINRSFFADRAEDGSGHVFSLPICLIIKDGTLFWTGINLNIIVPLRQPNIFV</sequence>
<dbReference type="EMBL" id="CAJFDI010000005">
    <property type="protein sequence ID" value="CAD5231421.1"/>
    <property type="molecule type" value="Genomic_DNA"/>
</dbReference>
<dbReference type="Gene3D" id="2.60.40.1450">
    <property type="entry name" value="LAG1, DNA binding domain"/>
    <property type="match status" value="1"/>
</dbReference>
<organism evidence="4 6">
    <name type="scientific">Bursaphelenchus xylophilus</name>
    <name type="common">Pinewood nematode worm</name>
    <name type="synonym">Aphelenchoides xylophilus</name>
    <dbReference type="NCBI Taxonomy" id="6326"/>
    <lineage>
        <taxon>Eukaryota</taxon>
        <taxon>Metazoa</taxon>
        <taxon>Ecdysozoa</taxon>
        <taxon>Nematoda</taxon>
        <taxon>Chromadorea</taxon>
        <taxon>Rhabditida</taxon>
        <taxon>Tylenchina</taxon>
        <taxon>Tylenchomorpha</taxon>
        <taxon>Aphelenchoidea</taxon>
        <taxon>Aphelenchoididae</taxon>
        <taxon>Bursaphelenchus</taxon>
    </lineage>
</organism>
<dbReference type="InterPro" id="IPR037095">
    <property type="entry name" value="RBP-J/Cbf11_DNA-bd_sf"/>
</dbReference>
<dbReference type="GO" id="GO:0003700">
    <property type="term" value="F:DNA-binding transcription factor activity"/>
    <property type="evidence" value="ECO:0007669"/>
    <property type="project" value="InterPro"/>
</dbReference>
<dbReference type="InterPro" id="IPR008967">
    <property type="entry name" value="p53-like_TF_DNA-bd_sf"/>
</dbReference>
<dbReference type="SMR" id="A0A1I7RT72"/>
<dbReference type="Gene3D" id="2.80.10.50">
    <property type="match status" value="1"/>
</dbReference>
<protein>
    <submittedName>
        <fullName evidence="2">(pine wood nematode) hypothetical protein</fullName>
    </submittedName>
    <submittedName>
        <fullName evidence="6">LAG1_DNAbind domain-containing protein</fullName>
    </submittedName>
</protein>
<dbReference type="SUPFAM" id="SSF49417">
    <property type="entry name" value="p53-like transcription factors"/>
    <property type="match status" value="1"/>
</dbReference>
<evidence type="ECO:0000313" key="3">
    <source>
        <dbReference type="EMBL" id="CAG9122564.1"/>
    </source>
</evidence>
<evidence type="ECO:0000313" key="2">
    <source>
        <dbReference type="EMBL" id="CAD5231421.1"/>
    </source>
</evidence>
<dbReference type="Proteomes" id="UP000582659">
    <property type="component" value="Unassembled WGS sequence"/>
</dbReference>
<dbReference type="InterPro" id="IPR015351">
    <property type="entry name" value="RBP-J/Cbf11/Cbf12_DNA-bd"/>
</dbReference>
<dbReference type="GO" id="GO:0005634">
    <property type="term" value="C:nucleus"/>
    <property type="evidence" value="ECO:0007669"/>
    <property type="project" value="InterPro"/>
</dbReference>
<dbReference type="SMART" id="SM01267">
    <property type="entry name" value="LAG1_DNAbind"/>
    <property type="match status" value="1"/>
</dbReference>
<reference evidence="3" key="2">
    <citation type="submission" date="2020-08" db="EMBL/GenBank/DDBJ databases">
        <authorList>
            <person name="Kikuchi T."/>
        </authorList>
    </citation>
    <scope>NUCLEOTIDE SEQUENCE</scope>
    <source>
        <strain evidence="2">Ka4C1</strain>
    </source>
</reference>